<feature type="transmembrane region" description="Helical" evidence="1">
    <location>
        <begin position="111"/>
        <end position="133"/>
    </location>
</feature>
<gene>
    <name evidence="3" type="ORF">CLW00_103190</name>
</gene>
<organism evidence="3 4">
    <name type="scientific">Mongoliibacter ruber</name>
    <dbReference type="NCBI Taxonomy" id="1750599"/>
    <lineage>
        <taxon>Bacteria</taxon>
        <taxon>Pseudomonadati</taxon>
        <taxon>Bacteroidota</taxon>
        <taxon>Cytophagia</taxon>
        <taxon>Cytophagales</taxon>
        <taxon>Cyclobacteriaceae</taxon>
        <taxon>Mongoliibacter</taxon>
    </lineage>
</organism>
<dbReference type="EMBL" id="PVTR01000003">
    <property type="protein sequence ID" value="PRY89068.1"/>
    <property type="molecule type" value="Genomic_DNA"/>
</dbReference>
<dbReference type="InterPro" id="IPR050640">
    <property type="entry name" value="Bact_2-comp_sensor_kinase"/>
</dbReference>
<evidence type="ECO:0000313" key="4">
    <source>
        <dbReference type="Proteomes" id="UP000238157"/>
    </source>
</evidence>
<dbReference type="Pfam" id="PF06580">
    <property type="entry name" value="His_kinase"/>
    <property type="match status" value="1"/>
</dbReference>
<feature type="transmembrane region" description="Helical" evidence="1">
    <location>
        <begin position="74"/>
        <end position="91"/>
    </location>
</feature>
<dbReference type="GO" id="GO:0016020">
    <property type="term" value="C:membrane"/>
    <property type="evidence" value="ECO:0007669"/>
    <property type="project" value="InterPro"/>
</dbReference>
<reference evidence="3 4" key="1">
    <citation type="submission" date="2018-03" db="EMBL/GenBank/DDBJ databases">
        <title>Genomic Encyclopedia of Archaeal and Bacterial Type Strains, Phase II (KMG-II): from individual species to whole genera.</title>
        <authorList>
            <person name="Goeker M."/>
        </authorList>
    </citation>
    <scope>NUCLEOTIDE SEQUENCE [LARGE SCALE GENOMIC DNA]</scope>
    <source>
        <strain evidence="3 4">DSM 27929</strain>
    </source>
</reference>
<evidence type="ECO:0000313" key="3">
    <source>
        <dbReference type="EMBL" id="PRY89068.1"/>
    </source>
</evidence>
<protein>
    <submittedName>
        <fullName evidence="3">Histidine kinase</fullName>
    </submittedName>
</protein>
<accession>A0A2T0WQT7</accession>
<proteinExistence type="predicted"/>
<evidence type="ECO:0000256" key="1">
    <source>
        <dbReference type="SAM" id="Phobius"/>
    </source>
</evidence>
<keyword evidence="3" id="KW-0808">Transferase</keyword>
<keyword evidence="1" id="KW-1133">Transmembrane helix</keyword>
<keyword evidence="3" id="KW-0418">Kinase</keyword>
<name>A0A2T0WQT7_9BACT</name>
<dbReference type="OrthoDB" id="9792992at2"/>
<dbReference type="Gene3D" id="3.30.565.10">
    <property type="entry name" value="Histidine kinase-like ATPase, C-terminal domain"/>
    <property type="match status" value="1"/>
</dbReference>
<dbReference type="SUPFAM" id="SSF55874">
    <property type="entry name" value="ATPase domain of HSP90 chaperone/DNA topoisomerase II/histidine kinase"/>
    <property type="match status" value="1"/>
</dbReference>
<dbReference type="GO" id="GO:0000155">
    <property type="term" value="F:phosphorelay sensor kinase activity"/>
    <property type="evidence" value="ECO:0007669"/>
    <property type="project" value="InterPro"/>
</dbReference>
<dbReference type="InterPro" id="IPR036890">
    <property type="entry name" value="HATPase_C_sf"/>
</dbReference>
<dbReference type="PANTHER" id="PTHR34220">
    <property type="entry name" value="SENSOR HISTIDINE KINASE YPDA"/>
    <property type="match status" value="1"/>
</dbReference>
<comment type="caution">
    <text evidence="3">The sequence shown here is derived from an EMBL/GenBank/DDBJ whole genome shotgun (WGS) entry which is preliminary data.</text>
</comment>
<feature type="transmembrane region" description="Helical" evidence="1">
    <location>
        <begin position="12"/>
        <end position="31"/>
    </location>
</feature>
<keyword evidence="4" id="KW-1185">Reference proteome</keyword>
<dbReference type="AlphaFoldDB" id="A0A2T0WQT7"/>
<feature type="transmembrane region" description="Helical" evidence="1">
    <location>
        <begin position="37"/>
        <end position="62"/>
    </location>
</feature>
<dbReference type="RefSeq" id="WP_106132852.1">
    <property type="nucleotide sequence ID" value="NZ_PVTR01000003.1"/>
</dbReference>
<feature type="domain" description="Signal transduction histidine kinase internal region" evidence="2">
    <location>
        <begin position="157"/>
        <end position="236"/>
    </location>
</feature>
<dbReference type="InterPro" id="IPR010559">
    <property type="entry name" value="Sig_transdc_His_kin_internal"/>
</dbReference>
<dbReference type="PANTHER" id="PTHR34220:SF7">
    <property type="entry name" value="SENSOR HISTIDINE KINASE YPDA"/>
    <property type="match status" value="1"/>
</dbReference>
<dbReference type="Proteomes" id="UP000238157">
    <property type="component" value="Unassembled WGS sequence"/>
</dbReference>
<keyword evidence="1" id="KW-0472">Membrane</keyword>
<keyword evidence="1" id="KW-0812">Transmembrane</keyword>
<sequence>MGKRLFIYSNTNIIIIMAAITLWIAATSLLINNYGQSLYLAIVDTAVYTFFIFMGLFILDNIFRYFSPKNSKSWLILGLPVFLAIGFTYLADWTGKFVLAGKLDYLYFSAPLFPLKLFIVVIVLVGWTLILVFHGRIEDQLESKERLDRIEQMAKEAELYQLRQQLQPHFLFNSLNSVSALIKKNPEQAREMIFQLADFLRGTIHKNEKKWITVAEEKEFLELFLSIEKVRFGHRLETTFDVDEASMDLKIPQLLLQPILENAIKHGLYGLTGDVLITVKFTKTEGSLLISISNPFNPNAGKVQGSGFGLEAVARRLFLIFGRNDLLNIQQKEDNFTVDLKIPQIDKK</sequence>
<evidence type="ECO:0000259" key="2">
    <source>
        <dbReference type="Pfam" id="PF06580"/>
    </source>
</evidence>